<evidence type="ECO:0000259" key="1">
    <source>
        <dbReference type="Pfam" id="PF22636"/>
    </source>
</evidence>
<comment type="caution">
    <text evidence="2">The sequence shown here is derived from an EMBL/GenBank/DDBJ whole genome shotgun (WGS) entry which is preliminary data.</text>
</comment>
<dbReference type="SUPFAM" id="SSF54637">
    <property type="entry name" value="Thioesterase/thiol ester dehydrase-isomerase"/>
    <property type="match status" value="1"/>
</dbReference>
<dbReference type="PIRSF" id="PIRSF014972">
    <property type="entry name" value="FlK"/>
    <property type="match status" value="1"/>
</dbReference>
<accession>A0ABW6VAZ0</accession>
<dbReference type="Pfam" id="PF22636">
    <property type="entry name" value="FlK"/>
    <property type="match status" value="1"/>
</dbReference>
<protein>
    <submittedName>
        <fullName evidence="2">Thioesterase family protein</fullName>
    </submittedName>
</protein>
<proteinExistence type="predicted"/>
<evidence type="ECO:0000313" key="3">
    <source>
        <dbReference type="Proteomes" id="UP001602119"/>
    </source>
</evidence>
<sequence>MVEREDTAIRVGSGDVPVLGTPRLLSFAEGVTVKAVQRYLEPGQTSVGTRVELEHRAPSPVGMHVEISAELTDVDGRRLGFAITAVDKTGRLVATGRIERVVVDRERFLGSL</sequence>
<organism evidence="2 3">
    <name type="scientific">Microtetraspora fusca</name>
    <dbReference type="NCBI Taxonomy" id="1997"/>
    <lineage>
        <taxon>Bacteria</taxon>
        <taxon>Bacillati</taxon>
        <taxon>Actinomycetota</taxon>
        <taxon>Actinomycetes</taxon>
        <taxon>Streptosporangiales</taxon>
        <taxon>Streptosporangiaceae</taxon>
        <taxon>Microtetraspora</taxon>
    </lineage>
</organism>
<dbReference type="EMBL" id="JBIAXI010000011">
    <property type="protein sequence ID" value="MFF4774999.1"/>
    <property type="molecule type" value="Genomic_DNA"/>
</dbReference>
<feature type="domain" description="Fluoroacetyl-CoA-specific thioesterase-like" evidence="1">
    <location>
        <begin position="2"/>
        <end position="106"/>
    </location>
</feature>
<reference evidence="2 3" key="1">
    <citation type="submission" date="2024-10" db="EMBL/GenBank/DDBJ databases">
        <title>The Natural Products Discovery Center: Release of the First 8490 Sequenced Strains for Exploring Actinobacteria Biosynthetic Diversity.</title>
        <authorList>
            <person name="Kalkreuter E."/>
            <person name="Kautsar S.A."/>
            <person name="Yang D."/>
            <person name="Bader C.D."/>
            <person name="Teijaro C.N."/>
            <person name="Fluegel L."/>
            <person name="Davis C.M."/>
            <person name="Simpson J.R."/>
            <person name="Lauterbach L."/>
            <person name="Steele A.D."/>
            <person name="Gui C."/>
            <person name="Meng S."/>
            <person name="Li G."/>
            <person name="Viehrig K."/>
            <person name="Ye F."/>
            <person name="Su P."/>
            <person name="Kiefer A.F."/>
            <person name="Nichols A."/>
            <person name="Cepeda A.J."/>
            <person name="Yan W."/>
            <person name="Fan B."/>
            <person name="Jiang Y."/>
            <person name="Adhikari A."/>
            <person name="Zheng C.-J."/>
            <person name="Schuster L."/>
            <person name="Cowan T.M."/>
            <person name="Smanski M.J."/>
            <person name="Chevrette M.G."/>
            <person name="De Carvalho L.P.S."/>
            <person name="Shen B."/>
        </authorList>
    </citation>
    <scope>NUCLEOTIDE SEQUENCE [LARGE SCALE GENOMIC DNA]</scope>
    <source>
        <strain evidence="2 3">NPDC001281</strain>
    </source>
</reference>
<evidence type="ECO:0000313" key="2">
    <source>
        <dbReference type="EMBL" id="MFF4774999.1"/>
    </source>
</evidence>
<dbReference type="InterPro" id="IPR029069">
    <property type="entry name" value="HotDog_dom_sf"/>
</dbReference>
<name>A0ABW6VAZ0_MICFU</name>
<gene>
    <name evidence="2" type="ORF">ACFY05_19280</name>
</gene>
<dbReference type="PANTHER" id="PTHR36934">
    <property type="entry name" value="BLR0278 PROTEIN"/>
    <property type="match status" value="1"/>
</dbReference>
<dbReference type="PANTHER" id="PTHR36934:SF1">
    <property type="entry name" value="THIOESTERASE DOMAIN-CONTAINING PROTEIN"/>
    <property type="match status" value="1"/>
</dbReference>
<dbReference type="InterPro" id="IPR054485">
    <property type="entry name" value="FlK-like_dom"/>
</dbReference>
<dbReference type="Proteomes" id="UP001602119">
    <property type="component" value="Unassembled WGS sequence"/>
</dbReference>
<dbReference type="Gene3D" id="3.10.129.10">
    <property type="entry name" value="Hotdog Thioesterase"/>
    <property type="match status" value="1"/>
</dbReference>
<keyword evidence="3" id="KW-1185">Reference proteome</keyword>
<dbReference type="RefSeq" id="WP_387343250.1">
    <property type="nucleotide sequence ID" value="NZ_JBIAXI010000011.1"/>
</dbReference>
<dbReference type="InterPro" id="IPR025540">
    <property type="entry name" value="FlK"/>
</dbReference>